<feature type="region of interest" description="Disordered" evidence="1">
    <location>
        <begin position="1"/>
        <end position="35"/>
    </location>
</feature>
<dbReference type="PANTHER" id="PTHR39697">
    <property type="entry name" value="RICIN B LECTIN DOMAIN-CONTAINING PROTEIN-RELATED"/>
    <property type="match status" value="1"/>
</dbReference>
<protein>
    <recommendedName>
        <fullName evidence="4">Ricin B lectin domain-containing protein</fullName>
    </recommendedName>
</protein>
<dbReference type="EMBL" id="WIGN01000242">
    <property type="protein sequence ID" value="KAF6803295.1"/>
    <property type="molecule type" value="Genomic_DNA"/>
</dbReference>
<accession>A0A8H6IZE3</accession>
<reference evidence="2 3" key="1">
    <citation type="journal article" date="2020" name="Phytopathology">
        <title>Genome Sequence Resources of Colletotrichum truncatum, C. plurivorum, C. musicola, and C. sojae: Four Species Pathogenic to Soybean (Glycine max).</title>
        <authorList>
            <person name="Rogerio F."/>
            <person name="Boufleur T.R."/>
            <person name="Ciampi-Guillardi M."/>
            <person name="Sukno S.A."/>
            <person name="Thon M.R."/>
            <person name="Massola Junior N.S."/>
            <person name="Baroncelli R."/>
        </authorList>
    </citation>
    <scope>NUCLEOTIDE SEQUENCE [LARGE SCALE GENOMIC DNA]</scope>
    <source>
        <strain evidence="2 3">LFN0009</strain>
    </source>
</reference>
<dbReference type="Gene3D" id="2.80.10.50">
    <property type="match status" value="1"/>
</dbReference>
<comment type="caution">
    <text evidence="2">The sequence shown here is derived from an EMBL/GenBank/DDBJ whole genome shotgun (WGS) entry which is preliminary data.</text>
</comment>
<sequence length="187" mass="20520">MYAYKFQPLRQTTDPTRQEMHSETSSTTCTADTPPPSEAFMDLDGSEVPWSGKAYLILQKGTSKEITLDDTGTDGGGSLRMKSVHLAEGKAGNNHWFCVERDGFFGFQNPASGTYIGHDGKDAIRAAASHLKAWEMFTPREHPSGGYQLRTPYSQQVLMVLCVAGDGTSLVRGSHGITRWEFVPVTL</sequence>
<name>A0A8H6IZE3_9PEZI</name>
<proteinExistence type="predicted"/>
<dbReference type="SUPFAM" id="SSF50405">
    <property type="entry name" value="Actin-crosslinking proteins"/>
    <property type="match status" value="1"/>
</dbReference>
<evidence type="ECO:0000313" key="3">
    <source>
        <dbReference type="Proteomes" id="UP000652219"/>
    </source>
</evidence>
<gene>
    <name evidence="2" type="ORF">CSOJ01_10996</name>
</gene>
<evidence type="ECO:0000313" key="2">
    <source>
        <dbReference type="EMBL" id="KAF6803295.1"/>
    </source>
</evidence>
<dbReference type="AlphaFoldDB" id="A0A8H6IZE3"/>
<evidence type="ECO:0008006" key="4">
    <source>
        <dbReference type="Google" id="ProtNLM"/>
    </source>
</evidence>
<dbReference type="Proteomes" id="UP000652219">
    <property type="component" value="Unassembled WGS sequence"/>
</dbReference>
<dbReference type="InterPro" id="IPR008999">
    <property type="entry name" value="Actin-crosslinking"/>
</dbReference>
<organism evidence="2 3">
    <name type="scientific">Colletotrichum sojae</name>
    <dbReference type="NCBI Taxonomy" id="2175907"/>
    <lineage>
        <taxon>Eukaryota</taxon>
        <taxon>Fungi</taxon>
        <taxon>Dikarya</taxon>
        <taxon>Ascomycota</taxon>
        <taxon>Pezizomycotina</taxon>
        <taxon>Sordariomycetes</taxon>
        <taxon>Hypocreomycetidae</taxon>
        <taxon>Glomerellales</taxon>
        <taxon>Glomerellaceae</taxon>
        <taxon>Colletotrichum</taxon>
        <taxon>Colletotrichum orchidearum species complex</taxon>
    </lineage>
</organism>
<dbReference type="PANTHER" id="PTHR39697:SF2">
    <property type="entry name" value="CYANOVIRIN-N DOMAIN-CONTAINING PROTEIN"/>
    <property type="match status" value="1"/>
</dbReference>
<keyword evidence="3" id="KW-1185">Reference proteome</keyword>
<evidence type="ECO:0000256" key="1">
    <source>
        <dbReference type="SAM" id="MobiDB-lite"/>
    </source>
</evidence>